<dbReference type="OrthoDB" id="119997at2759"/>
<evidence type="ECO:0000256" key="1">
    <source>
        <dbReference type="ARBA" id="ARBA00004123"/>
    </source>
</evidence>
<dbReference type="InParanoid" id="D7FUT8"/>
<dbReference type="GO" id="GO:0043565">
    <property type="term" value="F:sequence-specific DNA binding"/>
    <property type="evidence" value="ECO:0007669"/>
    <property type="project" value="InterPro"/>
</dbReference>
<dbReference type="SMART" id="SM00415">
    <property type="entry name" value="HSF"/>
    <property type="match status" value="1"/>
</dbReference>
<feature type="region of interest" description="Disordered" evidence="5">
    <location>
        <begin position="283"/>
        <end position="331"/>
    </location>
</feature>
<dbReference type="Proteomes" id="UP000002630">
    <property type="component" value="Linkage Group LG16"/>
</dbReference>
<dbReference type="STRING" id="2880.D7FUT8"/>
<dbReference type="EMBL" id="FN649741">
    <property type="protein sequence ID" value="CBJ31744.1"/>
    <property type="molecule type" value="Genomic_DNA"/>
</dbReference>
<dbReference type="PANTHER" id="PTHR10015">
    <property type="entry name" value="HEAT SHOCK TRANSCRIPTION FACTOR"/>
    <property type="match status" value="1"/>
</dbReference>
<dbReference type="Pfam" id="PF00447">
    <property type="entry name" value="HSF_DNA-bind"/>
    <property type="match status" value="1"/>
</dbReference>
<dbReference type="InterPro" id="IPR036390">
    <property type="entry name" value="WH_DNA-bd_sf"/>
</dbReference>
<organism evidence="7 8">
    <name type="scientific">Ectocarpus siliculosus</name>
    <name type="common">Brown alga</name>
    <name type="synonym">Conferva siliculosa</name>
    <dbReference type="NCBI Taxonomy" id="2880"/>
    <lineage>
        <taxon>Eukaryota</taxon>
        <taxon>Sar</taxon>
        <taxon>Stramenopiles</taxon>
        <taxon>Ochrophyta</taxon>
        <taxon>PX clade</taxon>
        <taxon>Phaeophyceae</taxon>
        <taxon>Ectocarpales</taxon>
        <taxon>Ectocarpaceae</taxon>
        <taxon>Ectocarpus</taxon>
    </lineage>
</organism>
<evidence type="ECO:0000313" key="7">
    <source>
        <dbReference type="EMBL" id="CBJ31744.1"/>
    </source>
</evidence>
<keyword evidence="7" id="KW-0346">Stress response</keyword>
<evidence type="ECO:0000256" key="4">
    <source>
        <dbReference type="RuleBase" id="RU004020"/>
    </source>
</evidence>
<feature type="region of interest" description="Disordered" evidence="5">
    <location>
        <begin position="1"/>
        <end position="46"/>
    </location>
</feature>
<keyword evidence="3" id="KW-0539">Nucleus</keyword>
<sequence length="544" mass="57164">MRPTPVKFQDAEEAPSMKQHQAQHEELSSTGGGGGTAFSPTRRVGARGGPQLFAQKLFTLVEEEDSEIVEWLPDGLAFRVKDIQRFSCEVLEKYFNHSKFTSFQRQLNLYQFKRRKGAHAGAFHHPSFRRGQRHLLSKVRRQKVSDDEEFGPAAAGSRRSALRRRVDSGTGGGARYVQDGSSNGGDESSNDETWPTQSTTGGLERVSSGDSEDDRLCWGQPDNMNNHWREQVPGSPARSPTGLHHVLTPTTMTSPSDYELSPVGDFGGLDRTSSVSSSLASSLSFSSAGSSSPSQSDTTFDPSSPYLFHDTDCDESGGHSDPIINRHSPMSIHSPVGQAVATVQAAAAKAAKAAAAKATQASPSMQQHDQDLSLAAVVGASLNGWNSPHQSSPLSHLEQFGWGAANIAIPGDAGAPWSPEPSPASGVPIHHQLSHASPHQEDFGFIDLFAANWDPNDGGSAPSSSPASSTDSGVRASSPPDNSKSGGGGGGGGGGDGRSMNNSDAFLKEAQAAGVFIGVEDLLVPRSTCSVGGAAGSYGPVDFA</sequence>
<comment type="subcellular location">
    <subcellularLocation>
        <location evidence="1">Nucleus</location>
    </subcellularLocation>
</comment>
<feature type="compositionally biased region" description="Low complexity" evidence="5">
    <location>
        <begin position="283"/>
        <end position="304"/>
    </location>
</feature>
<feature type="region of interest" description="Disordered" evidence="5">
    <location>
        <begin position="134"/>
        <end position="265"/>
    </location>
</feature>
<dbReference type="GO" id="GO:0003700">
    <property type="term" value="F:DNA-binding transcription factor activity"/>
    <property type="evidence" value="ECO:0007669"/>
    <property type="project" value="InterPro"/>
</dbReference>
<evidence type="ECO:0000259" key="6">
    <source>
        <dbReference type="SMART" id="SM00415"/>
    </source>
</evidence>
<feature type="region of interest" description="Disordered" evidence="5">
    <location>
        <begin position="456"/>
        <end position="503"/>
    </location>
</feature>
<feature type="region of interest" description="Disordered" evidence="5">
    <location>
        <begin position="411"/>
        <end position="435"/>
    </location>
</feature>
<feature type="compositionally biased region" description="Low complexity" evidence="5">
    <location>
        <begin position="456"/>
        <end position="473"/>
    </location>
</feature>
<dbReference type="InterPro" id="IPR036388">
    <property type="entry name" value="WH-like_DNA-bd_sf"/>
</dbReference>
<feature type="compositionally biased region" description="Gly residues" evidence="5">
    <location>
        <begin position="485"/>
        <end position="497"/>
    </location>
</feature>
<feature type="domain" description="HSF-type DNA-binding" evidence="6">
    <location>
        <begin position="49"/>
        <end position="142"/>
    </location>
</feature>
<dbReference type="SUPFAM" id="SSF46785">
    <property type="entry name" value="Winged helix' DNA-binding domain"/>
    <property type="match status" value="1"/>
</dbReference>
<keyword evidence="8" id="KW-1185">Reference proteome</keyword>
<dbReference type="GO" id="GO:0005634">
    <property type="term" value="C:nucleus"/>
    <property type="evidence" value="ECO:0007669"/>
    <property type="project" value="UniProtKB-SubCell"/>
</dbReference>
<protein>
    <submittedName>
        <fullName evidence="7">Heat Shock transcription factor</fullName>
    </submittedName>
</protein>
<gene>
    <name evidence="7" type="primary">HSF</name>
    <name evidence="7" type="ORF">Esi_0279_0021</name>
</gene>
<comment type="similarity">
    <text evidence="4">Belongs to the HSF family.</text>
</comment>
<accession>D7FUT8</accession>
<keyword evidence="2" id="KW-0238">DNA-binding</keyword>
<dbReference type="AlphaFoldDB" id="D7FUT8"/>
<proteinExistence type="inferred from homology"/>
<name>D7FUT8_ECTSI</name>
<evidence type="ECO:0000313" key="8">
    <source>
        <dbReference type="Proteomes" id="UP000002630"/>
    </source>
</evidence>
<evidence type="ECO:0000256" key="3">
    <source>
        <dbReference type="ARBA" id="ARBA00023242"/>
    </source>
</evidence>
<dbReference type="InterPro" id="IPR000232">
    <property type="entry name" value="HSF_DNA-bd"/>
</dbReference>
<dbReference type="PANTHER" id="PTHR10015:SF427">
    <property type="entry name" value="HEAT SHOCK FACTOR PROTEIN"/>
    <property type="match status" value="1"/>
</dbReference>
<reference evidence="7 8" key="1">
    <citation type="journal article" date="2010" name="Nature">
        <title>The Ectocarpus genome and the independent evolution of multicellularity in brown algae.</title>
        <authorList>
            <person name="Cock J.M."/>
            <person name="Sterck L."/>
            <person name="Rouze P."/>
            <person name="Scornet D."/>
            <person name="Allen A.E."/>
            <person name="Amoutzias G."/>
            <person name="Anthouard V."/>
            <person name="Artiguenave F."/>
            <person name="Aury J.M."/>
            <person name="Badger J.H."/>
            <person name="Beszteri B."/>
            <person name="Billiau K."/>
            <person name="Bonnet E."/>
            <person name="Bothwell J.H."/>
            <person name="Bowler C."/>
            <person name="Boyen C."/>
            <person name="Brownlee C."/>
            <person name="Carrano C.J."/>
            <person name="Charrier B."/>
            <person name="Cho G.Y."/>
            <person name="Coelho S.M."/>
            <person name="Collen J."/>
            <person name="Corre E."/>
            <person name="Da Silva C."/>
            <person name="Delage L."/>
            <person name="Delaroque N."/>
            <person name="Dittami S.M."/>
            <person name="Doulbeau S."/>
            <person name="Elias M."/>
            <person name="Farnham G."/>
            <person name="Gachon C.M."/>
            <person name="Gschloessl B."/>
            <person name="Heesch S."/>
            <person name="Jabbari K."/>
            <person name="Jubin C."/>
            <person name="Kawai H."/>
            <person name="Kimura K."/>
            <person name="Kloareg B."/>
            <person name="Kupper F.C."/>
            <person name="Lang D."/>
            <person name="Le Bail A."/>
            <person name="Leblanc C."/>
            <person name="Lerouge P."/>
            <person name="Lohr M."/>
            <person name="Lopez P.J."/>
            <person name="Martens C."/>
            <person name="Maumus F."/>
            <person name="Michel G."/>
            <person name="Miranda-Saavedra D."/>
            <person name="Morales J."/>
            <person name="Moreau H."/>
            <person name="Motomura T."/>
            <person name="Nagasato C."/>
            <person name="Napoli C.A."/>
            <person name="Nelson D.R."/>
            <person name="Nyvall-Collen P."/>
            <person name="Peters A.F."/>
            <person name="Pommier C."/>
            <person name="Potin P."/>
            <person name="Poulain J."/>
            <person name="Quesneville H."/>
            <person name="Read B."/>
            <person name="Rensing S.A."/>
            <person name="Ritter A."/>
            <person name="Rousvoal S."/>
            <person name="Samanta M."/>
            <person name="Samson G."/>
            <person name="Schroeder D.C."/>
            <person name="Segurens B."/>
            <person name="Strittmatter M."/>
            <person name="Tonon T."/>
            <person name="Tregear J.W."/>
            <person name="Valentin K."/>
            <person name="von Dassow P."/>
            <person name="Yamagishi T."/>
            <person name="Van de Peer Y."/>
            <person name="Wincker P."/>
        </authorList>
    </citation>
    <scope>NUCLEOTIDE SEQUENCE [LARGE SCALE GENOMIC DNA]</scope>
    <source>
        <strain evidence="8">Ec32 / CCAP1310/4</strain>
    </source>
</reference>
<dbReference type="Gene3D" id="1.10.10.10">
    <property type="entry name" value="Winged helix-like DNA-binding domain superfamily/Winged helix DNA-binding domain"/>
    <property type="match status" value="1"/>
</dbReference>
<dbReference type="EMBL" id="FN648463">
    <property type="protein sequence ID" value="CBJ31744.1"/>
    <property type="molecule type" value="Genomic_DNA"/>
</dbReference>
<evidence type="ECO:0000256" key="2">
    <source>
        <dbReference type="ARBA" id="ARBA00023125"/>
    </source>
</evidence>
<evidence type="ECO:0000256" key="5">
    <source>
        <dbReference type="SAM" id="MobiDB-lite"/>
    </source>
</evidence>